<comment type="caution">
    <text evidence="1">The sequence shown here is derived from an EMBL/GenBank/DDBJ whole genome shotgun (WGS) entry which is preliminary data.</text>
</comment>
<dbReference type="EMBL" id="QUQM01000014">
    <property type="protein sequence ID" value="KAA8641269.1"/>
    <property type="molecule type" value="Genomic_DNA"/>
</dbReference>
<sequence>MGRPLAIAVAETSYPAVLVAGLAVGLVKDLHVKYGKVIRIAPDELSFVDGDAWNPYIWNSSRPWPKKDVRLFPPHRKWSPASSNPALRIILSVGVCYRMHSPSSLRGQRPIVRGYIDLLIQRLHENAMMRTSPSTWCRGTTTTFDVIEDLAFWGAVWFVSKSRRYHPWVKFIAGTSNSVPIQPHAADSNTQITYSSPNLSFGRDTSISIGKQKVLGRLKAQ</sequence>
<dbReference type="RefSeq" id="XP_033420631.1">
    <property type="nucleotide sequence ID" value="XM_033566765.1"/>
</dbReference>
<proteinExistence type="predicted"/>
<evidence type="ECO:0000313" key="1">
    <source>
        <dbReference type="EMBL" id="KAA8641269.1"/>
    </source>
</evidence>
<dbReference type="GeneID" id="54324772"/>
<dbReference type="VEuPathDB" id="FungiDB:EYZ11_002420"/>
<name>A0A5M9M9P4_9EURO</name>
<dbReference type="OrthoDB" id="1470350at2759"/>
<reference evidence="1 2" key="1">
    <citation type="submission" date="2019-08" db="EMBL/GenBank/DDBJ databases">
        <title>The genome sequence of a newly discovered highly antifungal drug resistant Aspergillus species, Aspergillus tanneri NIH 1004.</title>
        <authorList>
            <person name="Mounaud S."/>
            <person name="Singh I."/>
            <person name="Joardar V."/>
            <person name="Pakala S."/>
            <person name="Pakala S."/>
            <person name="Venepally P."/>
            <person name="Chung J.K."/>
            <person name="Losada L."/>
            <person name="Nierman W.C."/>
        </authorList>
    </citation>
    <scope>NUCLEOTIDE SEQUENCE [LARGE SCALE GENOMIC DNA]</scope>
    <source>
        <strain evidence="1 2">NIH1004</strain>
    </source>
</reference>
<dbReference type="AlphaFoldDB" id="A0A5M9M9P4"/>
<dbReference type="Proteomes" id="UP000324241">
    <property type="component" value="Unassembled WGS sequence"/>
</dbReference>
<protein>
    <submittedName>
        <fullName evidence="1">Uncharacterized protein</fullName>
    </submittedName>
</protein>
<accession>A0A5M9M9P4</accession>
<gene>
    <name evidence="1" type="ORF">ATNIH1004_002070</name>
</gene>
<evidence type="ECO:0000313" key="2">
    <source>
        <dbReference type="Proteomes" id="UP000324241"/>
    </source>
</evidence>
<organism evidence="1 2">
    <name type="scientific">Aspergillus tanneri</name>
    <dbReference type="NCBI Taxonomy" id="1220188"/>
    <lineage>
        <taxon>Eukaryota</taxon>
        <taxon>Fungi</taxon>
        <taxon>Dikarya</taxon>
        <taxon>Ascomycota</taxon>
        <taxon>Pezizomycotina</taxon>
        <taxon>Eurotiomycetes</taxon>
        <taxon>Eurotiomycetidae</taxon>
        <taxon>Eurotiales</taxon>
        <taxon>Aspergillaceae</taxon>
        <taxon>Aspergillus</taxon>
        <taxon>Aspergillus subgen. Circumdati</taxon>
    </lineage>
</organism>